<accession>A0AAD7W6Z7</accession>
<keyword evidence="2" id="KW-1185">Reference proteome</keyword>
<sequence length="120" mass="13216">MVSEDTFPQTGYNSSWDISNRNVAGLRIWLSPSQIQTHDKYRHRGRWTRRAGVCGGSGPGLRAKGIASPSVCGAGPEVCLMGKHTIDCNGFLKRMPAENVGKRLYRCDSAIGPQWIYTTC</sequence>
<organism evidence="1 2">
    <name type="scientific">Aldrovandia affinis</name>
    <dbReference type="NCBI Taxonomy" id="143900"/>
    <lineage>
        <taxon>Eukaryota</taxon>
        <taxon>Metazoa</taxon>
        <taxon>Chordata</taxon>
        <taxon>Craniata</taxon>
        <taxon>Vertebrata</taxon>
        <taxon>Euteleostomi</taxon>
        <taxon>Actinopterygii</taxon>
        <taxon>Neopterygii</taxon>
        <taxon>Teleostei</taxon>
        <taxon>Notacanthiformes</taxon>
        <taxon>Halosauridae</taxon>
        <taxon>Aldrovandia</taxon>
    </lineage>
</organism>
<proteinExistence type="predicted"/>
<dbReference type="Proteomes" id="UP001221898">
    <property type="component" value="Unassembled WGS sequence"/>
</dbReference>
<gene>
    <name evidence="1" type="ORF">AAFF_G00192050</name>
</gene>
<name>A0AAD7W6Z7_9TELE</name>
<dbReference type="AlphaFoldDB" id="A0AAD7W6Z7"/>
<evidence type="ECO:0000313" key="2">
    <source>
        <dbReference type="Proteomes" id="UP001221898"/>
    </source>
</evidence>
<comment type="caution">
    <text evidence="1">The sequence shown here is derived from an EMBL/GenBank/DDBJ whole genome shotgun (WGS) entry which is preliminary data.</text>
</comment>
<protein>
    <submittedName>
        <fullName evidence="1">Uncharacterized protein</fullName>
    </submittedName>
</protein>
<evidence type="ECO:0000313" key="1">
    <source>
        <dbReference type="EMBL" id="KAJ8385154.1"/>
    </source>
</evidence>
<dbReference type="EMBL" id="JAINUG010000257">
    <property type="protein sequence ID" value="KAJ8385154.1"/>
    <property type="molecule type" value="Genomic_DNA"/>
</dbReference>
<reference evidence="1" key="1">
    <citation type="journal article" date="2023" name="Science">
        <title>Genome structures resolve the early diversification of teleost fishes.</title>
        <authorList>
            <person name="Parey E."/>
            <person name="Louis A."/>
            <person name="Montfort J."/>
            <person name="Bouchez O."/>
            <person name="Roques C."/>
            <person name="Iampietro C."/>
            <person name="Lluch J."/>
            <person name="Castinel A."/>
            <person name="Donnadieu C."/>
            <person name="Desvignes T."/>
            <person name="Floi Bucao C."/>
            <person name="Jouanno E."/>
            <person name="Wen M."/>
            <person name="Mejri S."/>
            <person name="Dirks R."/>
            <person name="Jansen H."/>
            <person name="Henkel C."/>
            <person name="Chen W.J."/>
            <person name="Zahm M."/>
            <person name="Cabau C."/>
            <person name="Klopp C."/>
            <person name="Thompson A.W."/>
            <person name="Robinson-Rechavi M."/>
            <person name="Braasch I."/>
            <person name="Lecointre G."/>
            <person name="Bobe J."/>
            <person name="Postlethwait J.H."/>
            <person name="Berthelot C."/>
            <person name="Roest Crollius H."/>
            <person name="Guiguen Y."/>
        </authorList>
    </citation>
    <scope>NUCLEOTIDE SEQUENCE</scope>
    <source>
        <strain evidence="1">NC1722</strain>
    </source>
</reference>